<evidence type="ECO:0000256" key="4">
    <source>
        <dbReference type="ARBA" id="ARBA00005259"/>
    </source>
</evidence>
<evidence type="ECO:0000256" key="10">
    <source>
        <dbReference type="ARBA" id="ARBA00022857"/>
    </source>
</evidence>
<feature type="binding site" evidence="15">
    <location>
        <position position="211"/>
    </location>
    <ligand>
        <name>substrate</name>
    </ligand>
</feature>
<dbReference type="InterPro" id="IPR004794">
    <property type="entry name" value="Eubact_RibD"/>
</dbReference>
<dbReference type="CDD" id="cd01284">
    <property type="entry name" value="Riboflavin_deaminase-reductase"/>
    <property type="match status" value="1"/>
</dbReference>
<keyword evidence="10 13" id="KW-0521">NADP</keyword>
<dbReference type="AlphaFoldDB" id="A0A521BS68"/>
<dbReference type="EC" id="1.1.1.193" evidence="13"/>
<evidence type="ECO:0000313" key="19">
    <source>
        <dbReference type="Proteomes" id="UP000317315"/>
    </source>
</evidence>
<comment type="catalytic activity">
    <reaction evidence="13">
        <text>2,5-diamino-6-hydroxy-4-(5-phosphoribosylamino)-pyrimidine + H2O + H(+) = 5-amino-6-(5-phospho-D-ribosylamino)uracil + NH4(+)</text>
        <dbReference type="Rhea" id="RHEA:21868"/>
        <dbReference type="ChEBI" id="CHEBI:15377"/>
        <dbReference type="ChEBI" id="CHEBI:15378"/>
        <dbReference type="ChEBI" id="CHEBI:28938"/>
        <dbReference type="ChEBI" id="CHEBI:58453"/>
        <dbReference type="ChEBI" id="CHEBI:58614"/>
        <dbReference type="EC" id="3.5.4.26"/>
    </reaction>
</comment>
<comment type="catalytic activity">
    <reaction evidence="13">
        <text>5-amino-6-(5-phospho-D-ribitylamino)uracil + NADP(+) = 5-amino-6-(5-phospho-D-ribosylamino)uracil + NADPH + H(+)</text>
        <dbReference type="Rhea" id="RHEA:17845"/>
        <dbReference type="ChEBI" id="CHEBI:15378"/>
        <dbReference type="ChEBI" id="CHEBI:57783"/>
        <dbReference type="ChEBI" id="CHEBI:58349"/>
        <dbReference type="ChEBI" id="CHEBI:58421"/>
        <dbReference type="ChEBI" id="CHEBI:58453"/>
        <dbReference type="EC" id="1.1.1.193"/>
    </reaction>
</comment>
<dbReference type="Gene3D" id="3.40.430.10">
    <property type="entry name" value="Dihydrofolate Reductase, subunit A"/>
    <property type="match status" value="1"/>
</dbReference>
<accession>A0A521BS68</accession>
<dbReference type="SUPFAM" id="SSF53597">
    <property type="entry name" value="Dihydrofolate reductase-like"/>
    <property type="match status" value="1"/>
</dbReference>
<dbReference type="SUPFAM" id="SSF53927">
    <property type="entry name" value="Cytidine deaminase-like"/>
    <property type="match status" value="1"/>
</dbReference>
<dbReference type="PROSITE" id="PS51747">
    <property type="entry name" value="CYT_DCMP_DEAMINASES_2"/>
    <property type="match status" value="1"/>
</dbReference>
<feature type="domain" description="CMP/dCMP-type deaminase" evidence="17">
    <location>
        <begin position="6"/>
        <end position="116"/>
    </location>
</feature>
<dbReference type="NCBIfam" id="TIGR00326">
    <property type="entry name" value="eubact_ribD"/>
    <property type="match status" value="1"/>
</dbReference>
<evidence type="ECO:0000256" key="3">
    <source>
        <dbReference type="ARBA" id="ARBA00004910"/>
    </source>
</evidence>
<dbReference type="Pfam" id="PF01872">
    <property type="entry name" value="RibD_C"/>
    <property type="match status" value="1"/>
</dbReference>
<evidence type="ECO:0000256" key="12">
    <source>
        <dbReference type="ARBA" id="ARBA00023268"/>
    </source>
</evidence>
<dbReference type="Gene3D" id="3.40.140.10">
    <property type="entry name" value="Cytidine Deaminase, domain 2"/>
    <property type="match status" value="1"/>
</dbReference>
<dbReference type="InterPro" id="IPR002734">
    <property type="entry name" value="RibDG_C"/>
</dbReference>
<keyword evidence="7 13" id="KW-0479">Metal-binding</keyword>
<dbReference type="OrthoDB" id="9800865at2"/>
<evidence type="ECO:0000256" key="9">
    <source>
        <dbReference type="ARBA" id="ARBA00022833"/>
    </source>
</evidence>
<sequence>MDRITLEDIKFMNLALREAYRAKGKTLPNPAVGAVVVKDGRVISTGYHKRAGLPHAEVVALERAGDRARGARIYVTLEPCNHYGRTPPCTEKIIRSGVKEVVIGVRDPNPEASGGVERLKGAGIEVKVGVLKKRCLELIDDFTVNVLKNRAFLNLKIASTLDGRIADRNGNSKWITNEASRRYVQRLRSYHNGVMVGIGTVLKDNPKLTVRDFPVERQPFAVVVDRELRIPTNCYLVKERAKELIVVTSQESLLTYKAGILKDLGVRLLPVFDLGDNLDLKEALEKLKSEVGIYSVLCEGGSRLAYSLLSENLVDKLTLFYSPKIVGNEGVPMFGGNVGELPQEEKFKLIRSSRFYSDTLLVFIDRELYYKGLQT</sequence>
<keyword evidence="19" id="KW-1185">Reference proteome</keyword>
<evidence type="ECO:0000256" key="7">
    <source>
        <dbReference type="ARBA" id="ARBA00022723"/>
    </source>
</evidence>
<keyword evidence="9 13" id="KW-0862">Zinc</keyword>
<evidence type="ECO:0000313" key="18">
    <source>
        <dbReference type="EMBL" id="SMO49581.1"/>
    </source>
</evidence>
<organism evidence="18 19">
    <name type="scientific">Balnearium lithotrophicum</name>
    <dbReference type="NCBI Taxonomy" id="223788"/>
    <lineage>
        <taxon>Bacteria</taxon>
        <taxon>Pseudomonadati</taxon>
        <taxon>Aquificota</taxon>
        <taxon>Aquificia</taxon>
        <taxon>Desulfurobacteriales</taxon>
        <taxon>Desulfurobacteriaceae</taxon>
        <taxon>Balnearium</taxon>
    </lineage>
</organism>
<feature type="active site" description="Proton donor" evidence="14">
    <location>
        <position position="57"/>
    </location>
</feature>
<dbReference type="EC" id="3.5.4.26" evidence="13"/>
<comment type="function">
    <text evidence="1 13">Converts 2,5-diamino-6-(ribosylamino)-4(3h)-pyrimidinone 5'-phosphate into 5-amino-6-(ribosylamino)-2,4(1h,3h)-pyrimidinedione 5'-phosphate.</text>
</comment>
<evidence type="ECO:0000256" key="6">
    <source>
        <dbReference type="ARBA" id="ARBA00022619"/>
    </source>
</evidence>
<comment type="cofactor">
    <cofactor evidence="13 16">
        <name>Zn(2+)</name>
        <dbReference type="ChEBI" id="CHEBI:29105"/>
    </cofactor>
    <text evidence="13 16">Binds 1 zinc ion.</text>
</comment>
<comment type="similarity">
    <text evidence="4 13">In the N-terminal section; belongs to the cytidine and deoxycytidylate deaminase family.</text>
</comment>
<comment type="pathway">
    <text evidence="3 13">Cofactor biosynthesis; riboflavin biosynthesis; 5-amino-6-(D-ribitylamino)uracil from GTP: step 3/4.</text>
</comment>
<dbReference type="GO" id="GO:0008703">
    <property type="term" value="F:5-amino-6-(5-phosphoribosylamino)uracil reductase activity"/>
    <property type="evidence" value="ECO:0007669"/>
    <property type="project" value="UniProtKB-EC"/>
</dbReference>
<dbReference type="InterPro" id="IPR024072">
    <property type="entry name" value="DHFR-like_dom_sf"/>
</dbReference>
<evidence type="ECO:0000256" key="15">
    <source>
        <dbReference type="PIRSR" id="PIRSR006769-2"/>
    </source>
</evidence>
<feature type="binding site" evidence="15">
    <location>
        <position position="204"/>
    </location>
    <ligand>
        <name>NADP(+)</name>
        <dbReference type="ChEBI" id="CHEBI:58349"/>
    </ligand>
</feature>
<feature type="binding site" evidence="15">
    <location>
        <position position="172"/>
    </location>
    <ligand>
        <name>substrate</name>
    </ligand>
</feature>
<feature type="binding site" evidence="15">
    <location>
        <begin position="301"/>
        <end position="307"/>
    </location>
    <ligand>
        <name>NADP(+)</name>
        <dbReference type="ChEBI" id="CHEBI:58349"/>
    </ligand>
</feature>
<keyword evidence="8 13" id="KW-0378">Hydrolase</keyword>
<evidence type="ECO:0000256" key="1">
    <source>
        <dbReference type="ARBA" id="ARBA00002151"/>
    </source>
</evidence>
<dbReference type="InterPro" id="IPR011549">
    <property type="entry name" value="RibD_C"/>
</dbReference>
<dbReference type="RefSeq" id="WP_142934749.1">
    <property type="nucleotide sequence ID" value="NZ_FXTM01000007.1"/>
</dbReference>
<evidence type="ECO:0000256" key="14">
    <source>
        <dbReference type="PIRSR" id="PIRSR006769-1"/>
    </source>
</evidence>
<keyword evidence="11 13" id="KW-0560">Oxidoreductase</keyword>
<evidence type="ECO:0000259" key="17">
    <source>
        <dbReference type="PROSITE" id="PS51747"/>
    </source>
</evidence>
<evidence type="ECO:0000256" key="13">
    <source>
        <dbReference type="PIRNR" id="PIRNR006769"/>
    </source>
</evidence>
<feature type="binding site" evidence="16">
    <location>
        <position position="55"/>
    </location>
    <ligand>
        <name>Zn(2+)</name>
        <dbReference type="ChEBI" id="CHEBI:29105"/>
        <note>catalytic</note>
    </ligand>
</feature>
<feature type="binding site" evidence="15">
    <location>
        <position position="299"/>
    </location>
    <ligand>
        <name>substrate</name>
    </ligand>
</feature>
<dbReference type="PANTHER" id="PTHR38011">
    <property type="entry name" value="DIHYDROFOLATE REDUCTASE FAMILY PROTEIN (AFU_ORTHOLOGUE AFUA_8G06820)"/>
    <property type="match status" value="1"/>
</dbReference>
<keyword evidence="12" id="KW-0511">Multifunctional enzyme</keyword>
<dbReference type="PANTHER" id="PTHR38011:SF7">
    <property type="entry name" value="2,5-DIAMINO-6-RIBOSYLAMINO-4(3H)-PYRIMIDINONE 5'-PHOSPHATE REDUCTASE"/>
    <property type="match status" value="1"/>
</dbReference>
<feature type="binding site" evidence="15">
    <location>
        <position position="200"/>
    </location>
    <ligand>
        <name>NADP(+)</name>
        <dbReference type="ChEBI" id="CHEBI:58349"/>
    </ligand>
</feature>
<dbReference type="InterPro" id="IPR016192">
    <property type="entry name" value="APOBEC/CMP_deaminase_Zn-bd"/>
</dbReference>
<dbReference type="Pfam" id="PF00383">
    <property type="entry name" value="dCMP_cyt_deam_1"/>
    <property type="match status" value="1"/>
</dbReference>
<feature type="binding site" evidence="15">
    <location>
        <position position="174"/>
    </location>
    <ligand>
        <name>NADP(+)</name>
        <dbReference type="ChEBI" id="CHEBI:58349"/>
    </ligand>
</feature>
<dbReference type="GO" id="GO:0050661">
    <property type="term" value="F:NADP binding"/>
    <property type="evidence" value="ECO:0007669"/>
    <property type="project" value="InterPro"/>
</dbReference>
<keyword evidence="6 13" id="KW-0686">Riboflavin biosynthesis</keyword>
<evidence type="ECO:0000256" key="8">
    <source>
        <dbReference type="ARBA" id="ARBA00022801"/>
    </source>
</evidence>
<dbReference type="PIRSF" id="PIRSF006769">
    <property type="entry name" value="RibD"/>
    <property type="match status" value="1"/>
</dbReference>
<dbReference type="InterPro" id="IPR016193">
    <property type="entry name" value="Cytidine_deaminase-like"/>
</dbReference>
<proteinExistence type="inferred from homology"/>
<dbReference type="GO" id="GO:0008270">
    <property type="term" value="F:zinc ion binding"/>
    <property type="evidence" value="ECO:0007669"/>
    <property type="project" value="InterPro"/>
</dbReference>
<dbReference type="NCBIfam" id="TIGR00227">
    <property type="entry name" value="ribD_Cterm"/>
    <property type="match status" value="1"/>
</dbReference>
<feature type="binding site" evidence="15">
    <location>
        <position position="158"/>
    </location>
    <ligand>
        <name>NADP(+)</name>
        <dbReference type="ChEBI" id="CHEBI:58349"/>
    </ligand>
</feature>
<dbReference type="FunFam" id="3.40.140.10:FF:000025">
    <property type="entry name" value="Riboflavin biosynthesis protein RibD"/>
    <property type="match status" value="1"/>
</dbReference>
<dbReference type="GO" id="GO:0009231">
    <property type="term" value="P:riboflavin biosynthetic process"/>
    <property type="evidence" value="ECO:0007669"/>
    <property type="project" value="UniProtKB-UniPathway"/>
</dbReference>
<feature type="binding site" evidence="16">
    <location>
        <position position="80"/>
    </location>
    <ligand>
        <name>Zn(2+)</name>
        <dbReference type="ChEBI" id="CHEBI:29105"/>
        <note>catalytic</note>
    </ligand>
</feature>
<feature type="binding site" evidence="15">
    <location>
        <position position="188"/>
    </location>
    <ligand>
        <name>substrate</name>
    </ligand>
</feature>
<dbReference type="InterPro" id="IPR050765">
    <property type="entry name" value="Riboflavin_Biosynth_HTPR"/>
</dbReference>
<name>A0A521BS68_9BACT</name>
<dbReference type="Proteomes" id="UP000317315">
    <property type="component" value="Unassembled WGS sequence"/>
</dbReference>
<feature type="binding site" evidence="16">
    <location>
        <position position="89"/>
    </location>
    <ligand>
        <name>Zn(2+)</name>
        <dbReference type="ChEBI" id="CHEBI:29105"/>
        <note>catalytic</note>
    </ligand>
</feature>
<dbReference type="InterPro" id="IPR002125">
    <property type="entry name" value="CMP_dCMP_dom"/>
</dbReference>
<dbReference type="GO" id="GO:0008835">
    <property type="term" value="F:diaminohydroxyphosphoribosylaminopyrimidine deaminase activity"/>
    <property type="evidence" value="ECO:0007669"/>
    <property type="project" value="UniProtKB-EC"/>
</dbReference>
<dbReference type="EMBL" id="FXTM01000007">
    <property type="protein sequence ID" value="SMO49581.1"/>
    <property type="molecule type" value="Genomic_DNA"/>
</dbReference>
<evidence type="ECO:0000256" key="5">
    <source>
        <dbReference type="ARBA" id="ARBA00007417"/>
    </source>
</evidence>
<evidence type="ECO:0000256" key="2">
    <source>
        <dbReference type="ARBA" id="ARBA00004882"/>
    </source>
</evidence>
<protein>
    <recommendedName>
        <fullName evidence="13">Riboflavin biosynthesis protein RibD</fullName>
    </recommendedName>
    <domain>
        <recommendedName>
            <fullName evidence="13">Diaminohydroxyphosphoribosylaminopyrimidine deaminase</fullName>
            <shortName evidence="13">DRAP deaminase</shortName>
            <ecNumber evidence="13">3.5.4.26</ecNumber>
        </recommendedName>
        <alternativeName>
            <fullName evidence="13">Riboflavin-specific deaminase</fullName>
        </alternativeName>
    </domain>
    <domain>
        <recommendedName>
            <fullName evidence="13">5-amino-6-(5-phosphoribosylamino)uracil reductase</fullName>
            <ecNumber evidence="13">1.1.1.193</ecNumber>
        </recommendedName>
        <alternativeName>
            <fullName evidence="13">HTP reductase</fullName>
        </alternativeName>
    </domain>
</protein>
<reference evidence="18 19" key="1">
    <citation type="submission" date="2017-05" db="EMBL/GenBank/DDBJ databases">
        <authorList>
            <person name="Varghese N."/>
            <person name="Submissions S."/>
        </authorList>
    </citation>
    <scope>NUCLEOTIDE SEQUENCE [LARGE SCALE GENOMIC DNA]</scope>
    <source>
        <strain evidence="18 19">DSM 16304</strain>
    </source>
</reference>
<comment type="similarity">
    <text evidence="5 13">In the C-terminal section; belongs to the HTP reductase family.</text>
</comment>
<dbReference type="PROSITE" id="PS00903">
    <property type="entry name" value="CYT_DCMP_DEAMINASES_1"/>
    <property type="match status" value="1"/>
</dbReference>
<feature type="binding site" evidence="15">
    <location>
        <position position="208"/>
    </location>
    <ligand>
        <name>substrate</name>
    </ligand>
</feature>
<comment type="pathway">
    <text evidence="2 13">Cofactor biosynthesis; riboflavin biosynthesis; 5-amino-6-(D-ribitylamino)uracil from GTP: step 2/4.</text>
</comment>
<evidence type="ECO:0000256" key="11">
    <source>
        <dbReference type="ARBA" id="ARBA00023002"/>
    </source>
</evidence>
<dbReference type="UniPathway" id="UPA00275">
    <property type="reaction ID" value="UER00401"/>
</dbReference>
<evidence type="ECO:0000256" key="16">
    <source>
        <dbReference type="PIRSR" id="PIRSR006769-3"/>
    </source>
</evidence>
<gene>
    <name evidence="18" type="ORF">SAMN06269117_10715</name>
</gene>